<evidence type="ECO:0000313" key="2">
    <source>
        <dbReference type="Proteomes" id="UP001371224"/>
    </source>
</evidence>
<reference evidence="1 2" key="1">
    <citation type="submission" date="2024-02" db="EMBL/GenBank/DDBJ databases">
        <authorList>
            <person name="Saticioglu I.B."/>
        </authorList>
    </citation>
    <scope>NUCLEOTIDE SEQUENCE [LARGE SCALE GENOMIC DNA]</scope>
    <source>
        <strain evidence="1 2">Mu-80</strain>
    </source>
</reference>
<comment type="caution">
    <text evidence="1">The sequence shown here is derived from an EMBL/GenBank/DDBJ whole genome shotgun (WGS) entry which is preliminary data.</text>
</comment>
<gene>
    <name evidence="1" type="ORF">WDU99_01805</name>
</gene>
<organism evidence="1 2">
    <name type="scientific">Microbacterium bandirmense</name>
    <dbReference type="NCBI Taxonomy" id="3122050"/>
    <lineage>
        <taxon>Bacteria</taxon>
        <taxon>Bacillati</taxon>
        <taxon>Actinomycetota</taxon>
        <taxon>Actinomycetes</taxon>
        <taxon>Micrococcales</taxon>
        <taxon>Microbacteriaceae</taxon>
        <taxon>Microbacterium</taxon>
    </lineage>
</organism>
<dbReference type="EMBL" id="JBBDGM010000001">
    <property type="protein sequence ID" value="MEJ1087047.1"/>
    <property type="molecule type" value="Genomic_DNA"/>
</dbReference>
<sequence length="40" mass="4223">MAELIQKIYLGVGKVITADEARAIANRAGADLSGTFTPME</sequence>
<keyword evidence="2" id="KW-1185">Reference proteome</keyword>
<dbReference type="Proteomes" id="UP001371224">
    <property type="component" value="Unassembled WGS sequence"/>
</dbReference>
<protein>
    <submittedName>
        <fullName evidence="1">Uncharacterized protein</fullName>
    </submittedName>
</protein>
<evidence type="ECO:0000313" key="1">
    <source>
        <dbReference type="EMBL" id="MEJ1087047.1"/>
    </source>
</evidence>
<name>A0ABU8L8S5_9MICO</name>
<proteinExistence type="predicted"/>
<accession>A0ABU8L8S5</accession>
<dbReference type="RefSeq" id="WP_337330720.1">
    <property type="nucleotide sequence ID" value="NZ_JBBDGM010000001.1"/>
</dbReference>